<evidence type="ECO:0000256" key="1">
    <source>
        <dbReference type="SAM" id="Phobius"/>
    </source>
</evidence>
<dbReference type="STRING" id="28134.SAMN05444288_0832"/>
<reference evidence="2" key="1">
    <citation type="submission" date="2011-01" db="EMBL/GenBank/DDBJ databases">
        <authorList>
            <person name="Muzny D."/>
            <person name="Qin X."/>
            <person name="Buhay C."/>
            <person name="Dugan-Rocha S."/>
            <person name="Ding Y."/>
            <person name="Chen G."/>
            <person name="Hawes A."/>
            <person name="Holder M."/>
            <person name="Jhangiani S."/>
            <person name="Johnson A."/>
            <person name="Khan Z."/>
            <person name="Li Z."/>
            <person name="Liu W."/>
            <person name="Liu X."/>
            <person name="Perez L."/>
            <person name="Shen H."/>
            <person name="Wang Q."/>
            <person name="Watt J."/>
            <person name="Xi L."/>
            <person name="Xin Y."/>
            <person name="Zhou J."/>
            <person name="Deng J."/>
            <person name="Jiang H."/>
            <person name="Liu Y."/>
            <person name="Qu J."/>
            <person name="Song X.-Z."/>
            <person name="Zhang L."/>
            <person name="Villasana D."/>
            <person name="Johnson A."/>
            <person name="Liu J."/>
            <person name="Liyanage D."/>
            <person name="Lorensuhewa L."/>
            <person name="Robinson T."/>
            <person name="Song A."/>
            <person name="Song B.-B."/>
            <person name="Dinh H."/>
            <person name="Thornton R."/>
            <person name="Coyle M."/>
            <person name="Francisco L."/>
            <person name="Jackson L."/>
            <person name="Javaid M."/>
            <person name="Korchina V."/>
            <person name="Kovar C."/>
            <person name="Mata R."/>
            <person name="Mathew T."/>
            <person name="Ngo R."/>
            <person name="Nguyen L."/>
            <person name="Nguyen N."/>
            <person name="Okwuonu G."/>
            <person name="Ongeri F."/>
            <person name="Pham C."/>
            <person name="Simmons D."/>
            <person name="Wilczek-Boney K."/>
            <person name="Hale W."/>
            <person name="Jakkamsetti A."/>
            <person name="Pham P."/>
            <person name="Ruth R."/>
            <person name="San Lucas F."/>
            <person name="Warren J."/>
            <person name="Zhang J."/>
            <person name="Zhao Z."/>
            <person name="Zhou C."/>
            <person name="Zhu D."/>
            <person name="Lee S."/>
            <person name="Bess C."/>
            <person name="Blankenburg K."/>
            <person name="Forbes L."/>
            <person name="Fu Q."/>
            <person name="Gubbala S."/>
            <person name="Hirani K."/>
            <person name="Jayaseelan J.C."/>
            <person name="Lara F."/>
            <person name="Munidasa M."/>
            <person name="Palculict T."/>
            <person name="Patil S."/>
            <person name="Pu L.-L."/>
            <person name="Saada N."/>
            <person name="Tang L."/>
            <person name="Weissenberger G."/>
            <person name="Zhu Y."/>
            <person name="Hemphill L."/>
            <person name="Shang Y."/>
            <person name="Youmans B."/>
            <person name="Ayvaz T."/>
            <person name="Ross M."/>
            <person name="Santibanez J."/>
            <person name="Aqrawi P."/>
            <person name="Gross S."/>
            <person name="Joshi V."/>
            <person name="Fowler G."/>
            <person name="Nazareth L."/>
            <person name="Reid J."/>
            <person name="Worley K."/>
            <person name="Petrosino J."/>
            <person name="Highlander S."/>
            <person name="Gibbs R."/>
        </authorList>
    </citation>
    <scope>NUCLEOTIDE SEQUENCE [LARGE SCALE GENOMIC DNA]</scope>
    <source>
        <strain evidence="2">ATCC 33269</strain>
    </source>
</reference>
<gene>
    <name evidence="2" type="ORF">HMPREF0663_10008</name>
</gene>
<dbReference type="Proteomes" id="UP000005580">
    <property type="component" value="Unassembled WGS sequence"/>
</dbReference>
<organism evidence="2 3">
    <name type="scientific">Hoylesella oralis ATCC 33269</name>
    <dbReference type="NCBI Taxonomy" id="873533"/>
    <lineage>
        <taxon>Bacteria</taxon>
        <taxon>Pseudomonadati</taxon>
        <taxon>Bacteroidota</taxon>
        <taxon>Bacteroidia</taxon>
        <taxon>Bacteroidales</taxon>
        <taxon>Prevotellaceae</taxon>
        <taxon>Hoylesella</taxon>
    </lineage>
</organism>
<keyword evidence="3" id="KW-1185">Reference proteome</keyword>
<keyword evidence="1" id="KW-0812">Transmembrane</keyword>
<evidence type="ECO:0008006" key="4">
    <source>
        <dbReference type="Google" id="ProtNLM"/>
    </source>
</evidence>
<sequence>MSDKCQTVVRQYFLVPIIILIPLLSEQQTNAKMKKNLLFILAIGMALPFYGQQPTTVADTVTLGEVVVHGAHVINKVDGQQIFPSQIQKEKSTSGYGLLGKLALPNIKVDEVLHTISADGSLGKVQVRINDVIASREQLLALDLKAVKYVDYIRSPGVRYGDNVSFVINIVTARAVRGYVLGADLTQALTARLGNNMAYADLNYGKHQFGISYFFGYRNLTGRRSEETFRYLLEDGSVYSGWHRDLSSTDKTFGNNLQLTYSIADSNRYVLQAKLTVDADRTPEDRQMRQSMLNGVSAISELNSTDESSSPALDLYWHVALGAHQSLTANAVGTYIRSSYTYYNKEDRVYEYGGKGNSYSLLSEAIYENRLRPFTFSAGLQYRQKYVENTYTGDISKHVGEQSADCYVYTQLKGRLYGLNYMLGMGLSRIYYRQAADRYIYYLLRPKFTLSYSFLNVFTAKYDFSIAPHAPRPQYLTDVAVKINAMDINAGNPRLRSASRLEHQFTLSYQDKRLYSELTMLYRNNHNCIMQSIERTSAGFVFARSNQRAINMLLLQSYGQYEIIPSVFTAAWTASVIRCLNYGNDYKHHYTGFSTVLRLNAYLGKFVLAASIDNGWRWLEGENKGYQAPAYYVSGTYKWGNVDLSLHWQHCMQHNPLTMRTELLNRYVNKTTSIHQQDIGNMVSFTLTWRFSHGRKYREINRTMKNSDTESGLLKK</sequence>
<proteinExistence type="predicted"/>
<dbReference type="eggNOG" id="COG1629">
    <property type="taxonomic scope" value="Bacteria"/>
</dbReference>
<comment type="caution">
    <text evidence="2">The sequence shown here is derived from an EMBL/GenBank/DDBJ whole genome shotgun (WGS) entry which is preliminary data.</text>
</comment>
<evidence type="ECO:0000313" key="3">
    <source>
        <dbReference type="Proteomes" id="UP000005580"/>
    </source>
</evidence>
<keyword evidence="1" id="KW-1133">Transmembrane helix</keyword>
<accession>E7RLK8</accession>
<dbReference type="AlphaFoldDB" id="E7RLK8"/>
<dbReference type="SUPFAM" id="SSF56935">
    <property type="entry name" value="Porins"/>
    <property type="match status" value="1"/>
</dbReference>
<evidence type="ECO:0000313" key="2">
    <source>
        <dbReference type="EMBL" id="EFZ37639.1"/>
    </source>
</evidence>
<name>E7RLK8_9BACT</name>
<dbReference type="HOGENOM" id="CLU_019825_1_0_10"/>
<protein>
    <recommendedName>
        <fullName evidence="4">Outer membrane protein beta-barrel domain-containing protein</fullName>
    </recommendedName>
</protein>
<keyword evidence="1" id="KW-0472">Membrane</keyword>
<dbReference type="EMBL" id="AEPE02000002">
    <property type="protein sequence ID" value="EFZ37639.1"/>
    <property type="molecule type" value="Genomic_DNA"/>
</dbReference>
<feature type="transmembrane region" description="Helical" evidence="1">
    <location>
        <begin position="6"/>
        <end position="24"/>
    </location>
</feature>